<comment type="caution">
    <text evidence="2">The sequence shown here is derived from an EMBL/GenBank/DDBJ whole genome shotgun (WGS) entry which is preliminary data.</text>
</comment>
<keyword evidence="1" id="KW-0812">Transmembrane</keyword>
<proteinExistence type="predicted"/>
<sequence>MDVIHSHSPYILYTPRSRCRYPIWTTSLLGPGAGCPYWVGDAGPGCLPLARDLLLDECVPSCCGIGGSVAVMVLCGVCSVVPVGGGWGGVVQGPCLAVSWSDILDFALWVLMMVYFVI</sequence>
<dbReference type="EMBL" id="JAHRIP010014331">
    <property type="protein sequence ID" value="MEQ2285699.1"/>
    <property type="molecule type" value="Genomic_DNA"/>
</dbReference>
<feature type="transmembrane region" description="Helical" evidence="1">
    <location>
        <begin position="96"/>
        <end position="117"/>
    </location>
</feature>
<gene>
    <name evidence="2" type="ORF">AMECASPLE_034576</name>
</gene>
<feature type="transmembrane region" description="Helical" evidence="1">
    <location>
        <begin position="69"/>
        <end position="90"/>
    </location>
</feature>
<evidence type="ECO:0000256" key="1">
    <source>
        <dbReference type="SAM" id="Phobius"/>
    </source>
</evidence>
<evidence type="ECO:0000313" key="2">
    <source>
        <dbReference type="EMBL" id="MEQ2285699.1"/>
    </source>
</evidence>
<organism evidence="2 3">
    <name type="scientific">Ameca splendens</name>
    <dbReference type="NCBI Taxonomy" id="208324"/>
    <lineage>
        <taxon>Eukaryota</taxon>
        <taxon>Metazoa</taxon>
        <taxon>Chordata</taxon>
        <taxon>Craniata</taxon>
        <taxon>Vertebrata</taxon>
        <taxon>Euteleostomi</taxon>
        <taxon>Actinopterygii</taxon>
        <taxon>Neopterygii</taxon>
        <taxon>Teleostei</taxon>
        <taxon>Neoteleostei</taxon>
        <taxon>Acanthomorphata</taxon>
        <taxon>Ovalentaria</taxon>
        <taxon>Atherinomorphae</taxon>
        <taxon>Cyprinodontiformes</taxon>
        <taxon>Goodeidae</taxon>
        <taxon>Ameca</taxon>
    </lineage>
</organism>
<reference evidence="2 3" key="1">
    <citation type="submission" date="2021-06" db="EMBL/GenBank/DDBJ databases">
        <authorList>
            <person name="Palmer J.M."/>
        </authorList>
    </citation>
    <scope>NUCLEOTIDE SEQUENCE [LARGE SCALE GENOMIC DNA]</scope>
    <source>
        <strain evidence="2 3">AS_MEX2019</strain>
        <tissue evidence="2">Muscle</tissue>
    </source>
</reference>
<dbReference type="Proteomes" id="UP001469553">
    <property type="component" value="Unassembled WGS sequence"/>
</dbReference>
<keyword evidence="1" id="KW-1133">Transmembrane helix</keyword>
<keyword evidence="3" id="KW-1185">Reference proteome</keyword>
<accession>A0ABV0XVZ9</accession>
<evidence type="ECO:0000313" key="3">
    <source>
        <dbReference type="Proteomes" id="UP001469553"/>
    </source>
</evidence>
<protein>
    <submittedName>
        <fullName evidence="2">Uncharacterized protein</fullName>
    </submittedName>
</protein>
<keyword evidence="1" id="KW-0472">Membrane</keyword>
<name>A0ABV0XVZ9_9TELE</name>